<dbReference type="GO" id="GO:0030659">
    <property type="term" value="C:cytoplasmic vesicle membrane"/>
    <property type="evidence" value="ECO:0007669"/>
    <property type="project" value="TreeGrafter"/>
</dbReference>
<dbReference type="GO" id="GO:0005886">
    <property type="term" value="C:plasma membrane"/>
    <property type="evidence" value="ECO:0007669"/>
    <property type="project" value="TreeGrafter"/>
</dbReference>
<dbReference type="EMBL" id="EF092001">
    <property type="protein sequence ID" value="ABN11993.1"/>
    <property type="molecule type" value="mRNA"/>
</dbReference>
<dbReference type="Pfam" id="PF01061">
    <property type="entry name" value="ABC2_membrane"/>
    <property type="match status" value="1"/>
</dbReference>
<dbReference type="PANTHER" id="PTHR48041">
    <property type="entry name" value="ABC TRANSPORTER G FAMILY MEMBER 28"/>
    <property type="match status" value="1"/>
</dbReference>
<dbReference type="AlphaFoldDB" id="A3EXT3"/>
<reference evidence="8" key="1">
    <citation type="submission" date="2006-10" db="EMBL/GenBank/DDBJ databases">
        <title>Expressed genes of the pink hibiscus mealybug, Maconellicoccus hirsutus.</title>
        <authorList>
            <person name="Hunter W.B."/>
            <person name="Hunnicutt L.E."/>
        </authorList>
    </citation>
    <scope>NUCLEOTIDE SEQUENCE</scope>
</reference>
<evidence type="ECO:0000256" key="2">
    <source>
        <dbReference type="ARBA" id="ARBA00022448"/>
    </source>
</evidence>
<proteinExistence type="evidence at transcript level"/>
<evidence type="ECO:0000256" key="1">
    <source>
        <dbReference type="ARBA" id="ARBA00004141"/>
    </source>
</evidence>
<keyword evidence="5 6" id="KW-0472">Membrane</keyword>
<feature type="transmembrane region" description="Helical" evidence="6">
    <location>
        <begin position="225"/>
        <end position="248"/>
    </location>
</feature>
<dbReference type="InterPro" id="IPR050352">
    <property type="entry name" value="ABCG_transporters"/>
</dbReference>
<feature type="non-terminal residue" evidence="8">
    <location>
        <position position="1"/>
    </location>
</feature>
<feature type="transmembrane region" description="Helical" evidence="6">
    <location>
        <begin position="150"/>
        <end position="169"/>
    </location>
</feature>
<evidence type="ECO:0000256" key="3">
    <source>
        <dbReference type="ARBA" id="ARBA00022692"/>
    </source>
</evidence>
<comment type="subcellular location">
    <subcellularLocation>
        <location evidence="1">Membrane</location>
        <topology evidence="1">Multi-pass membrane protein</topology>
    </subcellularLocation>
</comment>
<sequence>SSGKIAFSGNSDEALEFFKNQGYPYSESQNPADYLVKSLAIIADKKEGANQLCSAFQNTSYHEKMMRYIENETRNENDVDPHLLYKTNLNEPSWFSRLTCVTHRSYLSIIRDSSVQNMRIIQKLLLGLLIGICVRGSVTATQHGMQALKGVIFVLVGQNFFPAIHAALDHVPKQLPIFFREYANSTNTPFIFYLSNVLSLLPGFLFDPFSFTVLVYWLTELEWDLGIWLMTCLITILVLNISAAFGMLMSTAISRRDIASAVLTPIDNTYIVCSGVFIKLSTIPPILRWVR</sequence>
<dbReference type="InterPro" id="IPR013525">
    <property type="entry name" value="ABC2_TM"/>
</dbReference>
<protein>
    <recommendedName>
        <fullName evidence="7">ABC-2 type transporter transmembrane domain-containing protein</fullName>
    </recommendedName>
</protein>
<organism evidence="8">
    <name type="scientific">Maconellicoccus hirsutus</name>
    <name type="common">Pink hibiscus mealybug</name>
    <dbReference type="NCBI Taxonomy" id="177089"/>
    <lineage>
        <taxon>Eukaryota</taxon>
        <taxon>Metazoa</taxon>
        <taxon>Ecdysozoa</taxon>
        <taxon>Arthropoda</taxon>
        <taxon>Hexapoda</taxon>
        <taxon>Insecta</taxon>
        <taxon>Pterygota</taxon>
        <taxon>Neoptera</taxon>
        <taxon>Paraneoptera</taxon>
        <taxon>Hemiptera</taxon>
        <taxon>Sternorrhyncha</taxon>
        <taxon>Coccoidea</taxon>
        <taxon>Pseudococcidae</taxon>
        <taxon>Maconellicoccus</taxon>
    </lineage>
</organism>
<dbReference type="PANTHER" id="PTHR48041:SF139">
    <property type="entry name" value="PROTEIN SCARLET"/>
    <property type="match status" value="1"/>
</dbReference>
<feature type="transmembrane region" description="Helical" evidence="6">
    <location>
        <begin position="120"/>
        <end position="138"/>
    </location>
</feature>
<name>A3EXT3_MACHI</name>
<evidence type="ECO:0000256" key="4">
    <source>
        <dbReference type="ARBA" id="ARBA00022989"/>
    </source>
</evidence>
<accession>A3EXT3</accession>
<keyword evidence="3 6" id="KW-0812">Transmembrane</keyword>
<keyword evidence="2" id="KW-0813">Transport</keyword>
<feature type="domain" description="ABC-2 type transporter transmembrane" evidence="7">
    <location>
        <begin position="101"/>
        <end position="290"/>
    </location>
</feature>
<evidence type="ECO:0000256" key="5">
    <source>
        <dbReference type="ARBA" id="ARBA00023136"/>
    </source>
</evidence>
<dbReference type="GO" id="GO:0140359">
    <property type="term" value="F:ABC-type transporter activity"/>
    <property type="evidence" value="ECO:0007669"/>
    <property type="project" value="InterPro"/>
</dbReference>
<keyword evidence="4 6" id="KW-1133">Transmembrane helix</keyword>
<feature type="non-terminal residue" evidence="8">
    <location>
        <position position="291"/>
    </location>
</feature>
<feature type="transmembrane region" description="Helical" evidence="6">
    <location>
        <begin position="190"/>
        <end position="219"/>
    </location>
</feature>
<evidence type="ECO:0000256" key="6">
    <source>
        <dbReference type="SAM" id="Phobius"/>
    </source>
</evidence>
<evidence type="ECO:0000259" key="7">
    <source>
        <dbReference type="Pfam" id="PF01061"/>
    </source>
</evidence>
<evidence type="ECO:0000313" key="8">
    <source>
        <dbReference type="EMBL" id="ABN11993.1"/>
    </source>
</evidence>